<accession>F0I0J1</accession>
<evidence type="ECO:0000313" key="1">
    <source>
        <dbReference type="EMBL" id="EGD30409.1"/>
    </source>
</evidence>
<dbReference type="HOGENOM" id="CLU_3030645_0_0_9"/>
<reference evidence="1 2" key="1">
    <citation type="submission" date="2011-02" db="EMBL/GenBank/DDBJ databases">
        <authorList>
            <person name="Muzny D."/>
            <person name="Qin X."/>
            <person name="Deng J."/>
            <person name="Jiang H."/>
            <person name="Liu Y."/>
            <person name="Qu J."/>
            <person name="Song X.-Z."/>
            <person name="Zhang L."/>
            <person name="Thornton R."/>
            <person name="Coyle M."/>
            <person name="Francisco L."/>
            <person name="Jackson L."/>
            <person name="Javaid M."/>
            <person name="Korchina V."/>
            <person name="Kovar C."/>
            <person name="Mata R."/>
            <person name="Mathew T."/>
            <person name="Ngo R."/>
            <person name="Nguyen L."/>
            <person name="Nguyen N."/>
            <person name="Okwuonu G."/>
            <person name="Ongeri F."/>
            <person name="Pham C."/>
            <person name="Simmons D."/>
            <person name="Wilczek-Boney K."/>
            <person name="Hale W."/>
            <person name="Jakkamsetti A."/>
            <person name="Pham P."/>
            <person name="Ruth R."/>
            <person name="San Lucas F."/>
            <person name="Warren J."/>
            <person name="Zhang J."/>
            <person name="Zhao Z."/>
            <person name="Zhou C."/>
            <person name="Zhu D."/>
            <person name="Lee S."/>
            <person name="Bess C."/>
            <person name="Blankenburg K."/>
            <person name="Forbes L."/>
            <person name="Fu Q."/>
            <person name="Gubbala S."/>
            <person name="Hirani K."/>
            <person name="Jayaseelan J.C."/>
            <person name="Lara F."/>
            <person name="Munidasa M."/>
            <person name="Palculict T."/>
            <person name="Patil S."/>
            <person name="Pu L.-L."/>
            <person name="Saada N."/>
            <person name="Tang L."/>
            <person name="Weissenberger G."/>
            <person name="Zhu Y."/>
            <person name="Hemphill L."/>
            <person name="Shang Y."/>
            <person name="Youmans B."/>
            <person name="Ayvaz T."/>
            <person name="Ross M."/>
            <person name="Santibanez J."/>
            <person name="Aqrawi P."/>
            <person name="Gross S."/>
            <person name="Joshi V."/>
            <person name="Fowler G."/>
            <person name="Nazareth L."/>
            <person name="Reid J."/>
            <person name="Worley K."/>
            <person name="Petrosino J."/>
            <person name="Highlander S."/>
            <person name="Gibbs R."/>
        </authorList>
    </citation>
    <scope>NUCLEOTIDE SEQUENCE [LARGE SCALE GENOMIC DNA]</scope>
    <source>
        <strain evidence="1 2">SK72</strain>
    </source>
</reference>
<name>F0I0J1_STRSA</name>
<comment type="caution">
    <text evidence="1">The sequence shown here is derived from an EMBL/GenBank/DDBJ whole genome shotgun (WGS) entry which is preliminary data.</text>
</comment>
<gene>
    <name evidence="1" type="ORF">HMPREF9381_0681</name>
</gene>
<evidence type="ECO:0000313" key="2">
    <source>
        <dbReference type="Proteomes" id="UP000003332"/>
    </source>
</evidence>
<proteinExistence type="predicted"/>
<protein>
    <submittedName>
        <fullName evidence="1">Uncharacterized protein</fullName>
    </submittedName>
</protein>
<dbReference type="Proteomes" id="UP000003332">
    <property type="component" value="Unassembled WGS sequence"/>
</dbReference>
<dbReference type="AlphaFoldDB" id="F0I0J1"/>
<organism evidence="1 2">
    <name type="scientific">Streptococcus sanguinis SK72</name>
    <dbReference type="NCBI Taxonomy" id="888809"/>
    <lineage>
        <taxon>Bacteria</taxon>
        <taxon>Bacillati</taxon>
        <taxon>Bacillota</taxon>
        <taxon>Bacilli</taxon>
        <taxon>Lactobacillales</taxon>
        <taxon>Streptococcaceae</taxon>
        <taxon>Streptococcus</taxon>
    </lineage>
</organism>
<dbReference type="EMBL" id="AEXV01000005">
    <property type="protein sequence ID" value="EGD30409.1"/>
    <property type="molecule type" value="Genomic_DNA"/>
</dbReference>
<sequence>MAQPVPQVKRLVFGNVELQIQPRLPLQFQVILLHIVVRSLNFILKSQMIAVKLKI</sequence>